<dbReference type="RefSeq" id="WP_249301762.1">
    <property type="nucleotide sequence ID" value="NZ_JACRSP010000006.1"/>
</dbReference>
<dbReference type="EMBL" id="JACRSP010000006">
    <property type="protein sequence ID" value="MBC8537257.1"/>
    <property type="molecule type" value="Genomic_DNA"/>
</dbReference>
<evidence type="ECO:0000313" key="2">
    <source>
        <dbReference type="Proteomes" id="UP000620366"/>
    </source>
</evidence>
<dbReference type="Proteomes" id="UP000620366">
    <property type="component" value="Unassembled WGS sequence"/>
</dbReference>
<organism evidence="1 2">
    <name type="scientific">Feifania hominis</name>
    <dbReference type="NCBI Taxonomy" id="2763660"/>
    <lineage>
        <taxon>Bacteria</taxon>
        <taxon>Bacillati</taxon>
        <taxon>Bacillota</taxon>
        <taxon>Clostridia</taxon>
        <taxon>Eubacteriales</taxon>
        <taxon>Feifaniaceae</taxon>
        <taxon>Feifania</taxon>
    </lineage>
</organism>
<dbReference type="AlphaFoldDB" id="A0A926HRC5"/>
<accession>A0A926HRC5</accession>
<name>A0A926HRC5_9FIRM</name>
<sequence length="103" mass="11770">MERFADDQIMGEKSYVSQMEWELRKQGYSAEEARDRAALWNDIALPVMNGTLGAIGDDREQLPRQRCWKRRGTADFSGVRGLYALSIFLRFEASACIGLCFDL</sequence>
<proteinExistence type="predicted"/>
<reference evidence="1" key="1">
    <citation type="submission" date="2020-08" db="EMBL/GenBank/DDBJ databases">
        <title>Genome public.</title>
        <authorList>
            <person name="Liu C."/>
            <person name="Sun Q."/>
        </authorList>
    </citation>
    <scope>NUCLEOTIDE SEQUENCE</scope>
    <source>
        <strain evidence="1">BX7</strain>
    </source>
</reference>
<comment type="caution">
    <text evidence="1">The sequence shown here is derived from an EMBL/GenBank/DDBJ whole genome shotgun (WGS) entry which is preliminary data.</text>
</comment>
<gene>
    <name evidence="1" type="ORF">H8695_11215</name>
</gene>
<evidence type="ECO:0000313" key="1">
    <source>
        <dbReference type="EMBL" id="MBC8537257.1"/>
    </source>
</evidence>
<protein>
    <submittedName>
        <fullName evidence="1">Uncharacterized protein</fullName>
    </submittedName>
</protein>
<keyword evidence="2" id="KW-1185">Reference proteome</keyword>